<accession>Q89EX8</accession>
<keyword evidence="2" id="KW-1185">Reference proteome</keyword>
<dbReference type="EMBL" id="BA000040">
    <property type="protein sequence ID" value="BAC52188.1"/>
    <property type="molecule type" value="Genomic_DNA"/>
</dbReference>
<evidence type="ECO:0000313" key="2">
    <source>
        <dbReference type="Proteomes" id="UP000002526"/>
    </source>
</evidence>
<dbReference type="HOGENOM" id="CLU_058612_0_0_5"/>
<evidence type="ECO:0000313" key="1">
    <source>
        <dbReference type="EMBL" id="BAC52188.1"/>
    </source>
</evidence>
<dbReference type="KEGG" id="bja:bll6923"/>
<sequence>MVACPSPATNCSVQITRALRSAHSSTCEAAWRERLWLPVPSALGCLETGLLLDGRMFEVAPFRICPRCEGESFGTLSVGGTRVVKRCKACAYSHDEVLPDVDKRVVYLDQFAVSELYKTKTKTRKPGAPREQFWQDCYALANRAYLRQQVIFPASNLHSDETIVWHSPAELRLAHEMFSGETSFERTDAIATQQEWEFAKAYLKGEPPPSLGTSVDEIIFGTRNVWLPIYHISVNSDYSVFAPGLRQDKAVAEASHKQLADVWVKKRPTFNDILQNELSSYGSAMREALSVQISRTQAAIVSDDPTSVLDIRFGLIGRYARLSALFERNGVPAKDAFKEVLNFLEWPGNQQQPAHKIFAYLFAALGWRISSGQRPVMNASILNDFSAISTYAPYVDAMFVDRQCASLLKQGRLRSELSYKARIFSMSDPQEFLDYLKSLGDAATVDVGEFACDLYGSEA</sequence>
<dbReference type="InParanoid" id="Q89EX8"/>
<reference evidence="2" key="1">
    <citation type="journal article" date="2002" name="DNA Res.">
        <title>Complete genomic sequence of nitrogen-fixing symbiotic bacterium Bradyrhizobium japonicum USDA110.</title>
        <authorList>
            <person name="Kaneko T."/>
            <person name="Nakamura Y."/>
            <person name="Sato S."/>
            <person name="Minamisawa K."/>
            <person name="Uchiumi T."/>
            <person name="Sasamoto S."/>
            <person name="Watanabe A."/>
            <person name="Idesawa K."/>
            <person name="Iriguchi M."/>
            <person name="Kawashima K."/>
            <person name="Kohara M."/>
            <person name="Matsumoto M."/>
            <person name="Shimpo S."/>
            <person name="Tsuruoka H."/>
            <person name="Wada T."/>
            <person name="Yamada M."/>
            <person name="Tabata S."/>
        </authorList>
    </citation>
    <scope>NUCLEOTIDE SEQUENCE [LARGE SCALE GENOMIC DNA]</scope>
    <source>
        <strain evidence="2">JCM 10833 / BCRC 13528 / IAM 13628 / NBRC 14792 / USDA 110</strain>
    </source>
</reference>
<gene>
    <name evidence="1" type="ordered locus">bll6923</name>
</gene>
<dbReference type="AlphaFoldDB" id="Q89EX8"/>
<name>Q89EX8_BRADU</name>
<dbReference type="EnsemblBacteria" id="BAC52188">
    <property type="protein sequence ID" value="BAC52188"/>
    <property type="gene ID" value="BAC52188"/>
</dbReference>
<dbReference type="Proteomes" id="UP000002526">
    <property type="component" value="Chromosome"/>
</dbReference>
<dbReference type="OrthoDB" id="6064582at2"/>
<protein>
    <submittedName>
        <fullName evidence="1">Bll6923 protein</fullName>
    </submittedName>
</protein>
<proteinExistence type="predicted"/>
<organism evidence="1 2">
    <name type="scientific">Bradyrhizobium diazoefficiens (strain JCM 10833 / BCRC 13528 / IAM 13628 / NBRC 14792 / USDA 110)</name>
    <dbReference type="NCBI Taxonomy" id="224911"/>
    <lineage>
        <taxon>Bacteria</taxon>
        <taxon>Pseudomonadati</taxon>
        <taxon>Pseudomonadota</taxon>
        <taxon>Alphaproteobacteria</taxon>
        <taxon>Hyphomicrobiales</taxon>
        <taxon>Nitrobacteraceae</taxon>
        <taxon>Bradyrhizobium</taxon>
    </lineage>
</organism>
<dbReference type="eggNOG" id="ENOG5033ZAZ">
    <property type="taxonomic scope" value="Bacteria"/>
</dbReference>
<dbReference type="PATRIC" id="fig|224911.5.peg.7094"/>